<dbReference type="Gene3D" id="1.10.8.80">
    <property type="entry name" value="Magnesium chelatase subunit I, C-Terminal domain"/>
    <property type="match status" value="1"/>
</dbReference>
<evidence type="ECO:0000256" key="2">
    <source>
        <dbReference type="ARBA" id="ARBA00023444"/>
    </source>
</evidence>
<dbReference type="EC" id="6.6.1.1" evidence="1"/>
<dbReference type="Proteomes" id="UP000016933">
    <property type="component" value="Unassembled WGS sequence"/>
</dbReference>
<evidence type="ECO:0000256" key="1">
    <source>
        <dbReference type="ARBA" id="ARBA00012825"/>
    </source>
</evidence>
<sequence>MIAEEHCIVSTNAGSTIGLSHALGLTCAQTFGVKPVVIECSADTTVDDFTDSMLIDLDQLKDNVPGVRDGMDRPTFSVDFSPSRERSPGRFGSFAGDRLETKHIADVIIASGLDTAHEAVQVQALELLRSKRVFTRSAMHVAPKDMLFIAVLSHPQAKLFRHLNDVFAMSHVHDDEEIQSRFDGQDARAVGSAFDPDDIRLLRQQMEHVFLTAEMAQYLHNVVVFMRNSRYIKGGVTATATRQMRSISRALAPLHGIDYVSPSLAALAARKIYPHRLVLATHENERSLLWGSDSAALKDLLEGITVEDAIEDVLASIEAPL</sequence>
<proteinExistence type="predicted"/>
<dbReference type="Pfam" id="PF17863">
    <property type="entry name" value="AAA_lid_2"/>
    <property type="match status" value="1"/>
</dbReference>
<reference evidence="5" key="1">
    <citation type="journal article" date="2012" name="PLoS Genet.">
        <title>The genomes of the fungal plant pathogens Cladosporium fulvum and Dothistroma septosporum reveal adaptation to different hosts and lifestyles but also signatures of common ancestry.</title>
        <authorList>
            <person name="de Wit P.J.G.M."/>
            <person name="van der Burgt A."/>
            <person name="Oekmen B."/>
            <person name="Stergiopoulos I."/>
            <person name="Abd-Elsalam K.A."/>
            <person name="Aerts A.L."/>
            <person name="Bahkali A.H."/>
            <person name="Beenen H.G."/>
            <person name="Chettri P."/>
            <person name="Cox M.P."/>
            <person name="Datema E."/>
            <person name="de Vries R.P."/>
            <person name="Dhillon B."/>
            <person name="Ganley A.R."/>
            <person name="Griffiths S.A."/>
            <person name="Guo Y."/>
            <person name="Hamelin R.C."/>
            <person name="Henrissat B."/>
            <person name="Kabir M.S."/>
            <person name="Jashni M.K."/>
            <person name="Kema G."/>
            <person name="Klaubauf S."/>
            <person name="Lapidus A."/>
            <person name="Levasseur A."/>
            <person name="Lindquist E."/>
            <person name="Mehrabi R."/>
            <person name="Ohm R.A."/>
            <person name="Owen T.J."/>
            <person name="Salamov A."/>
            <person name="Schwelm A."/>
            <person name="Schijlen E."/>
            <person name="Sun H."/>
            <person name="van den Burg H.A."/>
            <person name="van Ham R.C.H.J."/>
            <person name="Zhang S."/>
            <person name="Goodwin S.B."/>
            <person name="Grigoriev I.V."/>
            <person name="Collemare J."/>
            <person name="Bradshaw R.E."/>
        </authorList>
    </citation>
    <scope>NUCLEOTIDE SEQUENCE [LARGE SCALE GENOMIC DNA]</scope>
    <source>
        <strain evidence="5">NZE10 / CBS 128990</strain>
    </source>
</reference>
<dbReference type="eggNOG" id="ENOG502QQMN">
    <property type="taxonomic scope" value="Eukaryota"/>
</dbReference>
<evidence type="ECO:0000313" key="4">
    <source>
        <dbReference type="EMBL" id="EME47798.1"/>
    </source>
</evidence>
<dbReference type="OrthoDB" id="444631at2759"/>
<evidence type="ECO:0000259" key="3">
    <source>
        <dbReference type="Pfam" id="PF17863"/>
    </source>
</evidence>
<dbReference type="AlphaFoldDB" id="N1PXS4"/>
<comment type="pathway">
    <text evidence="2">Porphyrin-containing compound metabolism.</text>
</comment>
<dbReference type="PANTHER" id="PTHR11603">
    <property type="entry name" value="AAA FAMILY ATPASE"/>
    <property type="match status" value="1"/>
</dbReference>
<dbReference type="GO" id="GO:0016851">
    <property type="term" value="F:magnesium chelatase activity"/>
    <property type="evidence" value="ECO:0007669"/>
    <property type="project" value="UniProtKB-EC"/>
</dbReference>
<name>N1PXS4_DOTSN</name>
<keyword evidence="5" id="KW-1185">Reference proteome</keyword>
<dbReference type="HOGENOM" id="CLU_034390_0_0_1"/>
<accession>N1PXS4</accession>
<dbReference type="InterPro" id="IPR052041">
    <property type="entry name" value="Nucleic_acid_metab_PIN/TRAM"/>
</dbReference>
<protein>
    <recommendedName>
        <fullName evidence="1">magnesium chelatase</fullName>
        <ecNumber evidence="1">6.6.1.1</ecNumber>
    </recommendedName>
</protein>
<dbReference type="InterPro" id="IPR041628">
    <property type="entry name" value="ChlI/MoxR_AAA_lid"/>
</dbReference>
<evidence type="ECO:0000313" key="5">
    <source>
        <dbReference type="Proteomes" id="UP000016933"/>
    </source>
</evidence>
<feature type="domain" description="ChlI/MoxR AAA lid" evidence="3">
    <location>
        <begin position="226"/>
        <end position="285"/>
    </location>
</feature>
<dbReference type="EMBL" id="KB446536">
    <property type="protein sequence ID" value="EME47798.1"/>
    <property type="molecule type" value="Genomic_DNA"/>
</dbReference>
<dbReference type="OMA" id="HWHDPED"/>
<reference evidence="4 5" key="2">
    <citation type="journal article" date="2012" name="PLoS Pathog.">
        <title>Diverse lifestyles and strategies of plant pathogenesis encoded in the genomes of eighteen Dothideomycetes fungi.</title>
        <authorList>
            <person name="Ohm R.A."/>
            <person name="Feau N."/>
            <person name="Henrissat B."/>
            <person name="Schoch C.L."/>
            <person name="Horwitz B.A."/>
            <person name="Barry K.W."/>
            <person name="Condon B.J."/>
            <person name="Copeland A.C."/>
            <person name="Dhillon B."/>
            <person name="Glaser F."/>
            <person name="Hesse C.N."/>
            <person name="Kosti I."/>
            <person name="LaButti K."/>
            <person name="Lindquist E.A."/>
            <person name="Lucas S."/>
            <person name="Salamov A.A."/>
            <person name="Bradshaw R.E."/>
            <person name="Ciuffetti L."/>
            <person name="Hamelin R.C."/>
            <person name="Kema G.H.J."/>
            <person name="Lawrence C."/>
            <person name="Scott J.A."/>
            <person name="Spatafora J.W."/>
            <person name="Turgeon B.G."/>
            <person name="de Wit P.J.G.M."/>
            <person name="Zhong S."/>
            <person name="Goodwin S.B."/>
            <person name="Grigoriev I.V."/>
        </authorList>
    </citation>
    <scope>NUCLEOTIDE SEQUENCE [LARGE SCALE GENOMIC DNA]</scope>
    <source>
        <strain evidence="5">NZE10 / CBS 128990</strain>
    </source>
</reference>
<dbReference type="PANTHER" id="PTHR11603:SF132">
    <property type="entry name" value="C2H2-TYPE DOMAIN-CONTAINING PROTEIN"/>
    <property type="match status" value="1"/>
</dbReference>
<gene>
    <name evidence="4" type="ORF">DOTSEDRAFT_146770</name>
</gene>
<organism evidence="4 5">
    <name type="scientific">Dothistroma septosporum (strain NZE10 / CBS 128990)</name>
    <name type="common">Red band needle blight fungus</name>
    <name type="synonym">Mycosphaerella pini</name>
    <dbReference type="NCBI Taxonomy" id="675120"/>
    <lineage>
        <taxon>Eukaryota</taxon>
        <taxon>Fungi</taxon>
        <taxon>Dikarya</taxon>
        <taxon>Ascomycota</taxon>
        <taxon>Pezizomycotina</taxon>
        <taxon>Dothideomycetes</taxon>
        <taxon>Dothideomycetidae</taxon>
        <taxon>Mycosphaerellales</taxon>
        <taxon>Mycosphaerellaceae</taxon>
        <taxon>Dothistroma</taxon>
    </lineage>
</organism>